<dbReference type="SUPFAM" id="SSF82093">
    <property type="entry name" value="Heme chaperone CcmE"/>
    <property type="match status" value="1"/>
</dbReference>
<evidence type="ECO:0000256" key="4">
    <source>
        <dbReference type="ARBA" id="ARBA00023136"/>
    </source>
</evidence>
<dbReference type="GO" id="GO:0020037">
    <property type="term" value="F:heme binding"/>
    <property type="evidence" value="ECO:0007669"/>
    <property type="project" value="InterPro"/>
</dbReference>
<keyword evidence="2" id="KW-0408">Iron</keyword>
<accession>A0A953LD09</accession>
<keyword evidence="2" id="KW-0479">Metal-binding</keyword>
<dbReference type="InterPro" id="IPR036127">
    <property type="entry name" value="CcmE-like_sf"/>
</dbReference>
<dbReference type="AlphaFoldDB" id="A0A953LD09"/>
<dbReference type="InterPro" id="IPR004329">
    <property type="entry name" value="CcmE"/>
</dbReference>
<dbReference type="RefSeq" id="WP_222581618.1">
    <property type="nucleotide sequence ID" value="NZ_JAHVHU010000022.1"/>
</dbReference>
<protein>
    <submittedName>
        <fullName evidence="5">Cytochrome c maturation protein CcmE</fullName>
    </submittedName>
</protein>
<dbReference type="InterPro" id="IPR012340">
    <property type="entry name" value="NA-bd_OB-fold"/>
</dbReference>
<dbReference type="GO" id="GO:0017003">
    <property type="term" value="P:protein-heme linkage"/>
    <property type="evidence" value="ECO:0007669"/>
    <property type="project" value="InterPro"/>
</dbReference>
<dbReference type="GO" id="GO:0005886">
    <property type="term" value="C:plasma membrane"/>
    <property type="evidence" value="ECO:0007669"/>
    <property type="project" value="InterPro"/>
</dbReference>
<dbReference type="Pfam" id="PF03100">
    <property type="entry name" value="CcmE"/>
    <property type="match status" value="1"/>
</dbReference>
<reference evidence="5" key="1">
    <citation type="submission" date="2021-06" db="EMBL/GenBank/DDBJ databases">
        <title>44 bacteria genomes isolated from Dapeng, Shenzhen.</title>
        <authorList>
            <person name="Zheng W."/>
            <person name="Yu S."/>
            <person name="Huang Y."/>
        </authorList>
    </citation>
    <scope>NUCLEOTIDE SEQUENCE</scope>
    <source>
        <strain evidence="5">DP5N28-2</strain>
    </source>
</reference>
<dbReference type="EMBL" id="JAHVHU010000022">
    <property type="protein sequence ID" value="MBY5960071.1"/>
    <property type="molecule type" value="Genomic_DNA"/>
</dbReference>
<evidence type="ECO:0000256" key="3">
    <source>
        <dbReference type="ARBA" id="ARBA00022748"/>
    </source>
</evidence>
<name>A0A953LD09_9BACT</name>
<dbReference type="GO" id="GO:0017004">
    <property type="term" value="P:cytochrome complex assembly"/>
    <property type="evidence" value="ECO:0007669"/>
    <property type="project" value="UniProtKB-KW"/>
</dbReference>
<keyword evidence="3" id="KW-0201">Cytochrome c-type biogenesis</keyword>
<organism evidence="5 6">
    <name type="scientific">Membranihabitans marinus</name>
    <dbReference type="NCBI Taxonomy" id="1227546"/>
    <lineage>
        <taxon>Bacteria</taxon>
        <taxon>Pseudomonadati</taxon>
        <taxon>Bacteroidota</taxon>
        <taxon>Saprospiria</taxon>
        <taxon>Saprospirales</taxon>
        <taxon>Saprospiraceae</taxon>
        <taxon>Membranihabitans</taxon>
    </lineage>
</organism>
<comment type="caution">
    <text evidence="5">The sequence shown here is derived from an EMBL/GenBank/DDBJ whole genome shotgun (WGS) entry which is preliminary data.</text>
</comment>
<evidence type="ECO:0000313" key="6">
    <source>
        <dbReference type="Proteomes" id="UP000753961"/>
    </source>
</evidence>
<keyword evidence="6" id="KW-1185">Reference proteome</keyword>
<proteinExistence type="predicted"/>
<dbReference type="Proteomes" id="UP000753961">
    <property type="component" value="Unassembled WGS sequence"/>
</dbReference>
<evidence type="ECO:0000256" key="1">
    <source>
        <dbReference type="ARBA" id="ARBA00004370"/>
    </source>
</evidence>
<keyword evidence="2" id="KW-0349">Heme</keyword>
<evidence type="ECO:0000313" key="5">
    <source>
        <dbReference type="EMBL" id="MBY5960071.1"/>
    </source>
</evidence>
<comment type="subcellular location">
    <subcellularLocation>
        <location evidence="1">Membrane</location>
    </subcellularLocation>
</comment>
<sequence>MKKIHIAAIGILLVALALIFTASQDFSTYASFKDAAATTSQVKIVGELAKDKEIYYDPAEDPNYFSFHVIDKDGVTRKVVMNRAKPQDFEMSEQIVVTGKLQGEEFMASDILLKCPSKYKDEEIYLRAETEE</sequence>
<keyword evidence="4" id="KW-0472">Membrane</keyword>
<dbReference type="Gene3D" id="2.40.50.140">
    <property type="entry name" value="Nucleic acid-binding proteins"/>
    <property type="match status" value="1"/>
</dbReference>
<gene>
    <name evidence="5" type="ORF">KUV50_18105</name>
</gene>
<evidence type="ECO:0000256" key="2">
    <source>
        <dbReference type="ARBA" id="ARBA00022617"/>
    </source>
</evidence>